<comment type="caution">
    <text evidence="11">The sequence shown here is derived from an EMBL/GenBank/DDBJ whole genome shotgun (WGS) entry which is preliminary data.</text>
</comment>
<comment type="similarity">
    <text evidence="7">Belongs to the DEAD box helicase family.</text>
</comment>
<evidence type="ECO:0000256" key="1">
    <source>
        <dbReference type="ARBA" id="ARBA00012552"/>
    </source>
</evidence>
<feature type="compositionally biased region" description="Gly residues" evidence="8">
    <location>
        <begin position="576"/>
        <end position="600"/>
    </location>
</feature>
<dbReference type="GO" id="GO:0003676">
    <property type="term" value="F:nucleic acid binding"/>
    <property type="evidence" value="ECO:0007669"/>
    <property type="project" value="InterPro"/>
</dbReference>
<dbReference type="PROSITE" id="PS51192">
    <property type="entry name" value="HELICASE_ATP_BIND_1"/>
    <property type="match status" value="1"/>
</dbReference>
<evidence type="ECO:0000313" key="12">
    <source>
        <dbReference type="Proteomes" id="UP001196413"/>
    </source>
</evidence>
<dbReference type="InterPro" id="IPR000629">
    <property type="entry name" value="RNA-helicase_DEAD-box_CS"/>
</dbReference>
<dbReference type="InterPro" id="IPR014001">
    <property type="entry name" value="Helicase_ATP-bd"/>
</dbReference>
<dbReference type="SMART" id="SM00490">
    <property type="entry name" value="HELICc"/>
    <property type="match status" value="1"/>
</dbReference>
<dbReference type="SUPFAM" id="SSF52540">
    <property type="entry name" value="P-loop containing nucleoside triphosphate hydrolases"/>
    <property type="match status" value="1"/>
</dbReference>
<dbReference type="GO" id="GO:0043186">
    <property type="term" value="C:P granule"/>
    <property type="evidence" value="ECO:0007669"/>
    <property type="project" value="UniProtKB-ARBA"/>
</dbReference>
<evidence type="ECO:0000256" key="7">
    <source>
        <dbReference type="RuleBase" id="RU000492"/>
    </source>
</evidence>
<evidence type="ECO:0000259" key="9">
    <source>
        <dbReference type="PROSITE" id="PS51192"/>
    </source>
</evidence>
<dbReference type="GO" id="GO:0003724">
    <property type="term" value="F:RNA helicase activity"/>
    <property type="evidence" value="ECO:0007669"/>
    <property type="project" value="UniProtKB-EC"/>
</dbReference>
<dbReference type="PANTHER" id="PTHR47958">
    <property type="entry name" value="ATP-DEPENDENT RNA HELICASE DBP3"/>
    <property type="match status" value="1"/>
</dbReference>
<evidence type="ECO:0000256" key="5">
    <source>
        <dbReference type="ARBA" id="ARBA00022840"/>
    </source>
</evidence>
<keyword evidence="2 7" id="KW-0547">Nucleotide-binding</keyword>
<feature type="domain" description="Helicase ATP-binding" evidence="9">
    <location>
        <begin position="223"/>
        <end position="398"/>
    </location>
</feature>
<dbReference type="PROSITE" id="PS51194">
    <property type="entry name" value="HELICASE_CTER"/>
    <property type="match status" value="1"/>
</dbReference>
<gene>
    <name evidence="11" type="primary">DDX17</name>
    <name evidence="11" type="ORF">KIN20_018281</name>
</gene>
<dbReference type="FunFam" id="3.40.50.300:FF:000079">
    <property type="entry name" value="probable ATP-dependent RNA helicase DDX17"/>
    <property type="match status" value="1"/>
</dbReference>
<evidence type="ECO:0000259" key="10">
    <source>
        <dbReference type="PROSITE" id="PS51194"/>
    </source>
</evidence>
<dbReference type="FunFam" id="3.40.50.300:FF:000008">
    <property type="entry name" value="ATP-dependent RNA helicase RhlB"/>
    <property type="match status" value="1"/>
</dbReference>
<dbReference type="GO" id="GO:0005524">
    <property type="term" value="F:ATP binding"/>
    <property type="evidence" value="ECO:0007669"/>
    <property type="project" value="UniProtKB-KW"/>
</dbReference>
<evidence type="ECO:0000256" key="6">
    <source>
        <dbReference type="ARBA" id="ARBA00047984"/>
    </source>
</evidence>
<dbReference type="Pfam" id="PF00270">
    <property type="entry name" value="DEAD"/>
    <property type="match status" value="1"/>
</dbReference>
<proteinExistence type="inferred from homology"/>
<keyword evidence="3 7" id="KW-0378">Hydrolase</keyword>
<dbReference type="Proteomes" id="UP001196413">
    <property type="component" value="Unassembled WGS sequence"/>
</dbReference>
<name>A0AAD5N431_PARTN</name>
<evidence type="ECO:0000256" key="4">
    <source>
        <dbReference type="ARBA" id="ARBA00022806"/>
    </source>
</evidence>
<dbReference type="Gene3D" id="3.40.50.300">
    <property type="entry name" value="P-loop containing nucleotide triphosphate hydrolases"/>
    <property type="match status" value="2"/>
</dbReference>
<dbReference type="InterPro" id="IPR011545">
    <property type="entry name" value="DEAD/DEAH_box_helicase_dom"/>
</dbReference>
<feature type="compositionally biased region" description="Gly residues" evidence="8">
    <location>
        <begin position="85"/>
        <end position="100"/>
    </location>
</feature>
<dbReference type="GO" id="GO:0016787">
    <property type="term" value="F:hydrolase activity"/>
    <property type="evidence" value="ECO:0007669"/>
    <property type="project" value="UniProtKB-KW"/>
</dbReference>
<evidence type="ECO:0000256" key="2">
    <source>
        <dbReference type="ARBA" id="ARBA00022741"/>
    </source>
</evidence>
<feature type="region of interest" description="Disordered" evidence="8">
    <location>
        <begin position="79"/>
        <end position="100"/>
    </location>
</feature>
<evidence type="ECO:0000256" key="3">
    <source>
        <dbReference type="ARBA" id="ARBA00022801"/>
    </source>
</evidence>
<feature type="compositionally biased region" description="Gly residues" evidence="8">
    <location>
        <begin position="612"/>
        <end position="623"/>
    </location>
</feature>
<keyword evidence="12" id="KW-1185">Reference proteome</keyword>
<dbReference type="EMBL" id="JAHQIW010003643">
    <property type="protein sequence ID" value="KAJ1359524.1"/>
    <property type="molecule type" value="Genomic_DNA"/>
</dbReference>
<accession>A0AAD5N431</accession>
<feature type="domain" description="Helicase C-terminal" evidence="10">
    <location>
        <begin position="410"/>
        <end position="573"/>
    </location>
</feature>
<organism evidence="11 12">
    <name type="scientific">Parelaphostrongylus tenuis</name>
    <name type="common">Meningeal worm</name>
    <dbReference type="NCBI Taxonomy" id="148309"/>
    <lineage>
        <taxon>Eukaryota</taxon>
        <taxon>Metazoa</taxon>
        <taxon>Ecdysozoa</taxon>
        <taxon>Nematoda</taxon>
        <taxon>Chromadorea</taxon>
        <taxon>Rhabditida</taxon>
        <taxon>Rhabditina</taxon>
        <taxon>Rhabditomorpha</taxon>
        <taxon>Strongyloidea</taxon>
        <taxon>Metastrongylidae</taxon>
        <taxon>Parelaphostrongylus</taxon>
    </lineage>
</organism>
<reference evidence="11" key="1">
    <citation type="submission" date="2021-06" db="EMBL/GenBank/DDBJ databases">
        <title>Parelaphostrongylus tenuis whole genome reference sequence.</title>
        <authorList>
            <person name="Garwood T.J."/>
            <person name="Larsen P.A."/>
            <person name="Fountain-Jones N.M."/>
            <person name="Garbe J.R."/>
            <person name="Macchietto M.G."/>
            <person name="Kania S.A."/>
            <person name="Gerhold R.W."/>
            <person name="Richards J.E."/>
            <person name="Wolf T.M."/>
        </authorList>
    </citation>
    <scope>NUCLEOTIDE SEQUENCE</scope>
    <source>
        <strain evidence="11">MNPRO001-30</strain>
        <tissue evidence="11">Meninges</tissue>
    </source>
</reference>
<sequence length="623" mass="68048">MSFASIRVGLSRLAIASSRAALSISSRVLCPSSSAQAPGPAGDGSNRALVDRYTRQSNTPLTDQKKAYLIHHSTKMRDSQYDRYGGSGGRGAYNSSRGGGYDSRGGGYGGGGYGGGGRGFSGGRGGGGGGGGGGTPGGRLREIDWSKENLKPIQKNFYHEHATVTRRDQYEIDQWIAENQVTVDGRGIPRPVWEFSEASFPNELTDLLYAKFQKPTVIQSISWPIAMSGRDIISIAKTGSGKTLAFMLPGIIHTTKQAVRGRYDGPAVLVLLPTRELAQQVQEVSIDFCNSLGLKMACLFGGASKGPQARDLERGVDIVVATPGRLLDFLDNATTNMKRCSYLVLDEADRMLDMGFEPQIRKIIGQIRPDRQTLMFSATWPKEVRTLASDFQRDAAFLNVGSMELAANHNITQFVDVIEEHAKQPRMMQLLNDIMNQPECKTIIFVETKRKADDLTRWMRRDGWPTLCIHGDKNQGERDWVLSEFRAGKTPIMLATDVAARGLDVDDIKFVINYDYPNNSEDYVHRIGRTGRRDKRGTAYTFFTPQNAPKAKDLIKVLEEAGQAVPQPLRDLQGRAGSGGNSRGRWAGSGGGGMKRGYSGGDDYSAKKGRYDNGGGYGGSGRW</sequence>
<dbReference type="PROSITE" id="PS00039">
    <property type="entry name" value="DEAD_ATP_HELICASE"/>
    <property type="match status" value="1"/>
</dbReference>
<protein>
    <recommendedName>
        <fullName evidence="1">RNA helicase</fullName>
        <ecNumber evidence="1">3.6.4.13</ecNumber>
    </recommendedName>
</protein>
<dbReference type="EC" id="3.6.4.13" evidence="1"/>
<dbReference type="CDD" id="cd17966">
    <property type="entry name" value="DEADc_DDX5_DDX17"/>
    <property type="match status" value="1"/>
</dbReference>
<keyword evidence="5 7" id="KW-0067">ATP-binding</keyword>
<comment type="catalytic activity">
    <reaction evidence="6">
        <text>ATP + H2O = ADP + phosphate + H(+)</text>
        <dbReference type="Rhea" id="RHEA:13065"/>
        <dbReference type="ChEBI" id="CHEBI:15377"/>
        <dbReference type="ChEBI" id="CHEBI:15378"/>
        <dbReference type="ChEBI" id="CHEBI:30616"/>
        <dbReference type="ChEBI" id="CHEBI:43474"/>
        <dbReference type="ChEBI" id="CHEBI:456216"/>
        <dbReference type="EC" id="3.6.4.13"/>
    </reaction>
</comment>
<dbReference type="Pfam" id="PF00271">
    <property type="entry name" value="Helicase_C"/>
    <property type="match status" value="1"/>
</dbReference>
<dbReference type="AlphaFoldDB" id="A0AAD5N431"/>
<dbReference type="InterPro" id="IPR001650">
    <property type="entry name" value="Helicase_C-like"/>
</dbReference>
<keyword evidence="4 7" id="KW-0347">Helicase</keyword>
<dbReference type="CDD" id="cd18787">
    <property type="entry name" value="SF2_C_DEAD"/>
    <property type="match status" value="1"/>
</dbReference>
<evidence type="ECO:0000313" key="11">
    <source>
        <dbReference type="EMBL" id="KAJ1359524.1"/>
    </source>
</evidence>
<evidence type="ECO:0000256" key="8">
    <source>
        <dbReference type="SAM" id="MobiDB-lite"/>
    </source>
</evidence>
<feature type="region of interest" description="Disordered" evidence="8">
    <location>
        <begin position="570"/>
        <end position="623"/>
    </location>
</feature>
<dbReference type="SMART" id="SM00487">
    <property type="entry name" value="DEXDc"/>
    <property type="match status" value="1"/>
</dbReference>
<dbReference type="InterPro" id="IPR027417">
    <property type="entry name" value="P-loop_NTPase"/>
</dbReference>